<protein>
    <submittedName>
        <fullName evidence="7">Extracellular solute-binding protein</fullName>
    </submittedName>
</protein>
<dbReference type="SUPFAM" id="SSF53850">
    <property type="entry name" value="Periplasmic binding protein-like II"/>
    <property type="match status" value="1"/>
</dbReference>
<evidence type="ECO:0000256" key="1">
    <source>
        <dbReference type="ARBA" id="ARBA00022475"/>
    </source>
</evidence>
<dbReference type="RefSeq" id="WP_055276437.1">
    <property type="nucleotide sequence ID" value="NZ_CYYT01000005.1"/>
</dbReference>
<dbReference type="Proteomes" id="UP000095558">
    <property type="component" value="Unassembled WGS sequence"/>
</dbReference>
<keyword evidence="2" id="KW-0732">Signal</keyword>
<name>A0A174DD99_9CLOT</name>
<evidence type="ECO:0000256" key="5">
    <source>
        <dbReference type="ARBA" id="ARBA00023288"/>
    </source>
</evidence>
<organism evidence="7 8">
    <name type="scientific">Clostridium disporicum</name>
    <dbReference type="NCBI Taxonomy" id="84024"/>
    <lineage>
        <taxon>Bacteria</taxon>
        <taxon>Bacillati</taxon>
        <taxon>Bacillota</taxon>
        <taxon>Clostridia</taxon>
        <taxon>Eubacteriales</taxon>
        <taxon>Clostridiaceae</taxon>
        <taxon>Clostridium</taxon>
    </lineage>
</organism>
<dbReference type="PANTHER" id="PTHR43649">
    <property type="entry name" value="ARABINOSE-BINDING PROTEIN-RELATED"/>
    <property type="match status" value="1"/>
</dbReference>
<evidence type="ECO:0000256" key="6">
    <source>
        <dbReference type="SAM" id="Coils"/>
    </source>
</evidence>
<sequence>MKRGLCSVLATIVCTSLFVGCQGNDEVDKNITEIKDNKVTLTVLTNRTDIVNTDLKAFSDKYTENNPNVKIEWQGITDYEGDTKVRLNSSDYGDVLLIPNSLPVSELPTYFEPLGKSTDSEIKDYKSNTNKAVYDEESGEYTVYGLTYGLGAEGIVYNKAAFKEAGIEELPKTLDELYEAAEKLKEVGIIPLATNFNDKWPLKEWFMYGWMLSGNQNYKNESYNEKDIFASDKPLGKSLDVLYEFVSNGWVEEDLATTNWEQSKVDLANGKIAMAILGTWAIPQVQSLAENSDDIGFMPVPTEDGTLYSVCSPDWALAVSNKSKHKDEAKDFLYAFLKSDYADVNGFIPAKEGIESNNTVIKEFLESGVTTLVEEPATVEQEGKFDLITNEGSIDIWGGTFVQDSALAAKRSREEFEKEVDKLNNSWNKAQETLEIK</sequence>
<keyword evidence="1" id="KW-1003">Cell membrane</keyword>
<evidence type="ECO:0000256" key="2">
    <source>
        <dbReference type="ARBA" id="ARBA00022729"/>
    </source>
</evidence>
<dbReference type="InterPro" id="IPR050490">
    <property type="entry name" value="Bact_solute-bd_prot1"/>
</dbReference>
<evidence type="ECO:0000256" key="3">
    <source>
        <dbReference type="ARBA" id="ARBA00023136"/>
    </source>
</evidence>
<dbReference type="Gene3D" id="3.40.190.10">
    <property type="entry name" value="Periplasmic binding protein-like II"/>
    <property type="match status" value="2"/>
</dbReference>
<keyword evidence="4" id="KW-0564">Palmitate</keyword>
<accession>A0A174DD99</accession>
<dbReference type="AlphaFoldDB" id="A0A174DD99"/>
<dbReference type="InterPro" id="IPR006059">
    <property type="entry name" value="SBP"/>
</dbReference>
<gene>
    <name evidence="7" type="ORF">ERS852470_01798</name>
</gene>
<dbReference type="PANTHER" id="PTHR43649:SF33">
    <property type="entry name" value="POLYGALACTURONAN_RHAMNOGALACTURONAN-BINDING PROTEIN YTCQ"/>
    <property type="match status" value="1"/>
</dbReference>
<evidence type="ECO:0000256" key="4">
    <source>
        <dbReference type="ARBA" id="ARBA00023139"/>
    </source>
</evidence>
<keyword evidence="3" id="KW-0472">Membrane</keyword>
<dbReference type="PROSITE" id="PS51257">
    <property type="entry name" value="PROKAR_LIPOPROTEIN"/>
    <property type="match status" value="1"/>
</dbReference>
<keyword evidence="5" id="KW-0449">Lipoprotein</keyword>
<feature type="coiled-coil region" evidence="6">
    <location>
        <begin position="406"/>
        <end position="433"/>
    </location>
</feature>
<evidence type="ECO:0000313" key="7">
    <source>
        <dbReference type="EMBL" id="CUO23642.1"/>
    </source>
</evidence>
<reference evidence="7 8" key="1">
    <citation type="submission" date="2015-09" db="EMBL/GenBank/DDBJ databases">
        <authorList>
            <consortium name="Pathogen Informatics"/>
        </authorList>
    </citation>
    <scope>NUCLEOTIDE SEQUENCE [LARGE SCALE GENOMIC DNA]</scope>
    <source>
        <strain evidence="7 8">2789STDY5834855</strain>
    </source>
</reference>
<dbReference type="OrthoDB" id="42940at2"/>
<dbReference type="Pfam" id="PF01547">
    <property type="entry name" value="SBP_bac_1"/>
    <property type="match status" value="1"/>
</dbReference>
<dbReference type="EMBL" id="CYZV01000017">
    <property type="protein sequence ID" value="CUO23642.1"/>
    <property type="molecule type" value="Genomic_DNA"/>
</dbReference>
<evidence type="ECO:0000313" key="8">
    <source>
        <dbReference type="Proteomes" id="UP000095558"/>
    </source>
</evidence>
<proteinExistence type="predicted"/>
<keyword evidence="6" id="KW-0175">Coiled coil</keyword>